<dbReference type="GO" id="GO:0016491">
    <property type="term" value="F:oxidoreductase activity"/>
    <property type="evidence" value="ECO:0007669"/>
    <property type="project" value="UniProtKB-KW"/>
</dbReference>
<dbReference type="InParanoid" id="A0A6P7ZX49"/>
<dbReference type="SUPFAM" id="SSF55347">
    <property type="entry name" value="Glyceraldehyde-3-phosphate dehydrogenase-like, C-terminal domain"/>
    <property type="match status" value="1"/>
</dbReference>
<dbReference type="PANTHER" id="PTHR42840:SF3">
    <property type="entry name" value="BINDING ROSSMANN FOLD OXIDOREDUCTASE, PUTATIVE (AFU_ORTHOLOGUE AFUA_2G10240)-RELATED"/>
    <property type="match status" value="1"/>
</dbReference>
<dbReference type="GO" id="GO:0005737">
    <property type="term" value="C:cytoplasm"/>
    <property type="evidence" value="ECO:0007669"/>
    <property type="project" value="TreeGrafter"/>
</dbReference>
<dbReference type="Pfam" id="PF02894">
    <property type="entry name" value="GFO_IDH_MocA_C"/>
    <property type="match status" value="1"/>
</dbReference>
<accession>A0A6P7ZX49</accession>
<evidence type="ECO:0000256" key="1">
    <source>
        <dbReference type="ARBA" id="ARBA00023002"/>
    </source>
</evidence>
<feature type="domain" description="Gfo/Idh/MocA-like oxidoreductase C-terminal" evidence="2">
    <location>
        <begin position="455"/>
        <end position="575"/>
    </location>
</feature>
<keyword evidence="1" id="KW-0560">Oxidoreductase</keyword>
<dbReference type="InterPro" id="IPR036291">
    <property type="entry name" value="NAD(P)-bd_dom_sf"/>
</dbReference>
<keyword evidence="3" id="KW-1185">Reference proteome</keyword>
<dbReference type="SUPFAM" id="SSF51735">
    <property type="entry name" value="NAD(P)-binding Rossmann-fold domains"/>
    <property type="match status" value="1"/>
</dbReference>
<dbReference type="RefSeq" id="XP_030078419.1">
    <property type="nucleotide sequence ID" value="XM_030222559.1"/>
</dbReference>
<name>A0A6P7ZX49_9AMPH</name>
<dbReference type="KEGG" id="muo:115482620"/>
<gene>
    <name evidence="4" type="primary">LOC115482620</name>
</gene>
<sequence>MGRKKKTLHDYAAEFTDLAVKRHLIEHKESGETSVVETLYCKSCELPMRVRRDRILEHLASGRHYRNRRLIKSHGGRTPLLLSTGSELSTNLPLQLDHSSLLSQPSYILPTNHCSTSTSASTSCTMVPSPSSYHHQSLIPVHPNAISSTTSAMSAREDQTPSTSTSHPTAFSALHVRSPHIPAKQTNQRLVISEASNSVVSGGTVGRYSSGSGVLGSRIGLAIFGVGQGSSALLQSLMEENGCYLLYVVENQLPEAERSLGTKFLANTRVLREQDADIVLNDQRVSGVVICSPPEAASDIVLDALRAGKGQFFRKSSFRGKASYAISFSVWTGRPLRLALTKLTGVGSRWSVDSTSVLTLLFSSCITRSMTTGHLDKFIGYLWSAGCSRQLLLAALKNQEESSIVLLSMILILSAGCWEKVPRIQYFHWDMLSVQLRNTMHFPPFLCLPEVASLKDADTVTISMKFASGAIVSLDISQHCTKSCDQRLEVHGSRGTLRVDNQNPLGITEHGTSVSLFSQTHADRYQEAYRRLFQHFLRTVKGKESPVVTKEQFLWAIQVASAAEQSWQNGSAVDLRNEAVDVTVIKTEIL</sequence>
<protein>
    <submittedName>
        <fullName evidence="4">Uncharacterized protein LOC115482620 isoform X1</fullName>
    </submittedName>
</protein>
<evidence type="ECO:0000259" key="2">
    <source>
        <dbReference type="Pfam" id="PF02894"/>
    </source>
</evidence>
<dbReference type="Gene3D" id="3.40.50.720">
    <property type="entry name" value="NAD(P)-binding Rossmann-like Domain"/>
    <property type="match status" value="1"/>
</dbReference>
<dbReference type="Proteomes" id="UP000515156">
    <property type="component" value="Chromosome 13"/>
</dbReference>
<dbReference type="GO" id="GO:0006740">
    <property type="term" value="P:NADPH regeneration"/>
    <property type="evidence" value="ECO:0007669"/>
    <property type="project" value="TreeGrafter"/>
</dbReference>
<proteinExistence type="predicted"/>
<dbReference type="InterPro" id="IPR004104">
    <property type="entry name" value="Gfo/Idh/MocA-like_OxRdtase_C"/>
</dbReference>
<reference evidence="4" key="1">
    <citation type="submission" date="2025-08" db="UniProtKB">
        <authorList>
            <consortium name="RefSeq"/>
        </authorList>
    </citation>
    <scope>IDENTIFICATION</scope>
</reference>
<dbReference type="GeneID" id="115482620"/>
<evidence type="ECO:0000313" key="3">
    <source>
        <dbReference type="Proteomes" id="UP000515156"/>
    </source>
</evidence>
<dbReference type="PANTHER" id="PTHR42840">
    <property type="entry name" value="NAD(P)-BINDING ROSSMANN-FOLD SUPERFAMILY PROTEIN-RELATED"/>
    <property type="match status" value="1"/>
</dbReference>
<dbReference type="Gene3D" id="3.30.360.10">
    <property type="entry name" value="Dihydrodipicolinate Reductase, domain 2"/>
    <property type="match status" value="1"/>
</dbReference>
<dbReference type="OrthoDB" id="64915at2759"/>
<organism evidence="3 4">
    <name type="scientific">Microcaecilia unicolor</name>
    <dbReference type="NCBI Taxonomy" id="1415580"/>
    <lineage>
        <taxon>Eukaryota</taxon>
        <taxon>Metazoa</taxon>
        <taxon>Chordata</taxon>
        <taxon>Craniata</taxon>
        <taxon>Vertebrata</taxon>
        <taxon>Euteleostomi</taxon>
        <taxon>Amphibia</taxon>
        <taxon>Gymnophiona</taxon>
        <taxon>Siphonopidae</taxon>
        <taxon>Microcaecilia</taxon>
    </lineage>
</organism>
<dbReference type="AlphaFoldDB" id="A0A6P7ZX49"/>
<evidence type="ECO:0000313" key="4">
    <source>
        <dbReference type="RefSeq" id="XP_030078419.1"/>
    </source>
</evidence>